<accession>A0A8J2ZWQ8</accession>
<dbReference type="Pfam" id="PF14044">
    <property type="entry name" value="NETI"/>
    <property type="match status" value="1"/>
</dbReference>
<dbReference type="RefSeq" id="WP_188497568.1">
    <property type="nucleotide sequence ID" value="NZ_BMFV01000017.1"/>
</dbReference>
<dbReference type="AlphaFoldDB" id="A0A8J2ZWQ8"/>
<keyword evidence="2" id="KW-1185">Reference proteome</keyword>
<gene>
    <name evidence="1" type="ORF">GCM10007096_23470</name>
</gene>
<name>A0A8J2ZWQ8_9BACL</name>
<sequence length="67" mass="7710">MKRVKPKKKQFDVSDYGSIGACLDAMKAEGYTPVRRLEKPIFKEGEKSLEIHQQVIIFEGKLIKTEQ</sequence>
<evidence type="ECO:0000313" key="1">
    <source>
        <dbReference type="EMBL" id="GGH83102.1"/>
    </source>
</evidence>
<reference evidence="1" key="2">
    <citation type="submission" date="2020-09" db="EMBL/GenBank/DDBJ databases">
        <authorList>
            <person name="Sun Q."/>
            <person name="Zhou Y."/>
        </authorList>
    </citation>
    <scope>NUCLEOTIDE SEQUENCE</scope>
    <source>
        <strain evidence="1">CGMCC 1.12777</strain>
    </source>
</reference>
<proteinExistence type="predicted"/>
<dbReference type="EMBL" id="BMFV01000017">
    <property type="protein sequence ID" value="GGH83102.1"/>
    <property type="molecule type" value="Genomic_DNA"/>
</dbReference>
<dbReference type="InterPro" id="IPR025930">
    <property type="entry name" value="NETI"/>
</dbReference>
<comment type="caution">
    <text evidence="1">The sequence shown here is derived from an EMBL/GenBank/DDBJ whole genome shotgun (WGS) entry which is preliminary data.</text>
</comment>
<protein>
    <submittedName>
        <fullName evidence="1">NETI motif-containing protein</fullName>
    </submittedName>
</protein>
<dbReference type="Proteomes" id="UP000656813">
    <property type="component" value="Unassembled WGS sequence"/>
</dbReference>
<organism evidence="1 2">
    <name type="scientific">Pullulanibacillus pueri</name>
    <dbReference type="NCBI Taxonomy" id="1437324"/>
    <lineage>
        <taxon>Bacteria</taxon>
        <taxon>Bacillati</taxon>
        <taxon>Bacillota</taxon>
        <taxon>Bacilli</taxon>
        <taxon>Bacillales</taxon>
        <taxon>Sporolactobacillaceae</taxon>
        <taxon>Pullulanibacillus</taxon>
    </lineage>
</organism>
<reference evidence="1" key="1">
    <citation type="journal article" date="2014" name="Int. J. Syst. Evol. Microbiol.">
        <title>Complete genome sequence of Corynebacterium casei LMG S-19264T (=DSM 44701T), isolated from a smear-ripened cheese.</title>
        <authorList>
            <consortium name="US DOE Joint Genome Institute (JGI-PGF)"/>
            <person name="Walter F."/>
            <person name="Albersmeier A."/>
            <person name="Kalinowski J."/>
            <person name="Ruckert C."/>
        </authorList>
    </citation>
    <scope>NUCLEOTIDE SEQUENCE</scope>
    <source>
        <strain evidence="1">CGMCC 1.12777</strain>
    </source>
</reference>
<evidence type="ECO:0000313" key="2">
    <source>
        <dbReference type="Proteomes" id="UP000656813"/>
    </source>
</evidence>